<keyword evidence="5" id="KW-0436">Ligase</keyword>
<evidence type="ECO:0000256" key="5">
    <source>
        <dbReference type="ARBA" id="ARBA00022598"/>
    </source>
</evidence>
<dbReference type="SUPFAM" id="SSF56801">
    <property type="entry name" value="Acetyl-CoA synthetase-like"/>
    <property type="match status" value="3"/>
</dbReference>
<dbReference type="Gene3D" id="1.10.1200.10">
    <property type="entry name" value="ACP-like"/>
    <property type="match status" value="3"/>
</dbReference>
<dbReference type="Pfam" id="PF00668">
    <property type="entry name" value="Condensation"/>
    <property type="match status" value="3"/>
</dbReference>
<dbReference type="Gene3D" id="3.30.300.30">
    <property type="match status" value="3"/>
</dbReference>
<dbReference type="PANTHER" id="PTHR45527">
    <property type="entry name" value="NONRIBOSOMAL PEPTIDE SYNTHETASE"/>
    <property type="match status" value="1"/>
</dbReference>
<dbReference type="InterPro" id="IPR006162">
    <property type="entry name" value="Ppantetheine_attach_site"/>
</dbReference>
<dbReference type="CDD" id="cd17643">
    <property type="entry name" value="A_NRPS_Cytc1-like"/>
    <property type="match status" value="2"/>
</dbReference>
<evidence type="ECO:0000313" key="8">
    <source>
        <dbReference type="Proteomes" id="UP000242886"/>
    </source>
</evidence>
<dbReference type="PROSITE" id="PS00012">
    <property type="entry name" value="PHOSPHOPANTETHEINE"/>
    <property type="match status" value="2"/>
</dbReference>
<dbReference type="CDD" id="cd19531">
    <property type="entry name" value="LCL_NRPS-like"/>
    <property type="match status" value="2"/>
</dbReference>
<dbReference type="Pfam" id="PF13193">
    <property type="entry name" value="AMP-binding_C"/>
    <property type="match status" value="3"/>
</dbReference>
<keyword evidence="8" id="KW-1185">Reference proteome</keyword>
<dbReference type="Pfam" id="PF00501">
    <property type="entry name" value="AMP-binding"/>
    <property type="match status" value="3"/>
</dbReference>
<dbReference type="InterPro" id="IPR001242">
    <property type="entry name" value="Condensation_dom"/>
</dbReference>
<dbReference type="Gene3D" id="3.30.559.30">
    <property type="entry name" value="Nonribosomal peptide synthetase, condensation domain"/>
    <property type="match status" value="3"/>
</dbReference>
<dbReference type="GO" id="GO:0016874">
    <property type="term" value="F:ligase activity"/>
    <property type="evidence" value="ECO:0007669"/>
    <property type="project" value="UniProtKB-KW"/>
</dbReference>
<dbReference type="Gene3D" id="3.40.50.980">
    <property type="match status" value="6"/>
</dbReference>
<dbReference type="EMBL" id="LT837803">
    <property type="protein sequence ID" value="SMB27154.1"/>
    <property type="molecule type" value="Genomic_DNA"/>
</dbReference>
<dbReference type="GO" id="GO:0044550">
    <property type="term" value="P:secondary metabolite biosynthetic process"/>
    <property type="evidence" value="ECO:0007669"/>
    <property type="project" value="UniProtKB-ARBA"/>
</dbReference>
<dbReference type="InterPro" id="IPR020806">
    <property type="entry name" value="PKS_PP-bd"/>
</dbReference>
<dbReference type="InterPro" id="IPR025110">
    <property type="entry name" value="AMP-bd_C"/>
</dbReference>
<dbReference type="Gene3D" id="3.40.50.1820">
    <property type="entry name" value="alpha/beta hydrolase"/>
    <property type="match status" value="1"/>
</dbReference>
<dbReference type="FunFam" id="3.40.50.980:FF:000001">
    <property type="entry name" value="Non-ribosomal peptide synthetase"/>
    <property type="match status" value="3"/>
</dbReference>
<dbReference type="SUPFAM" id="SSF47336">
    <property type="entry name" value="ACP-like"/>
    <property type="match status" value="3"/>
</dbReference>
<organism evidence="7 8">
    <name type="scientific">Sterolibacterium denitrificans</name>
    <dbReference type="NCBI Taxonomy" id="157592"/>
    <lineage>
        <taxon>Bacteria</taxon>
        <taxon>Pseudomonadati</taxon>
        <taxon>Pseudomonadota</taxon>
        <taxon>Betaproteobacteria</taxon>
        <taxon>Nitrosomonadales</taxon>
        <taxon>Sterolibacteriaceae</taxon>
        <taxon>Sterolibacterium</taxon>
    </lineage>
</organism>
<proteinExistence type="inferred from homology"/>
<dbReference type="CDD" id="cd19544">
    <property type="entry name" value="E-C_NRPS"/>
    <property type="match status" value="1"/>
</dbReference>
<sequence length="3636" mass="399065">MTENADDRLAALKREALLRKLKKTAQPRAQAGAVPVAVPTPPGERRRPVPLSWAQQRLWFIAQMDGIGSAYHIPGAFRLRGRLDPAALQAAFDAIVARHEILRTTIRPRGENFGAEAGVWQSIAAPGEGGLARFALRRDDIGPLLKPLDGSAREAEIQRCLRREIDQPFDLARGPLIRGLLLRCDEQENEDAGAGETHVLCIVMHHIIADGWSIGVLIREFAALYAAYSRGEPNPPTMLPPLPLQYADYALWQRDEQAGERLQKQLDHWQRELAGAPALLELPTDRARPPLQSHAGASIRFRLTPQLTADLRALARRNGVTSFMLLYAGWALLLSRLSGQRDIVIGTPVANRPRKEFEPLIGCFVNTLALRVQIDPEQSLQALLAEIKRRTLAAYAHQDAPFEQVVEALKPARSMSHSPVFQVLLSLQNVPQESLALPGLQLSALEIPGSTAQFDLSLMLHEGGESIQGELQYVSDLFDAPTMARWLACYQILLAAMSAASAASQSVATLPLLDSAERMKLLADFNATQVDYAQDQTLHQHIEAQVARQPEAIAVRYGEQTLTYAELNRRANQLAHHLIDLGIQSDSLVAISLERSLEMVVGLLGILKAGGAYVPVDPSYPAERIADMLEDAAPGVMLTQHSLKGSLPAGKAQVIALDSDWARIAQQPDGNPDPVSLGLGARNLAYVIYTSGSTGRPKGAMNEHRAVVNRLRWMQDAYRLTARDRVLQKTPFSFDVSVWEFFWPLMAGAQLVVAKPQGHQDPAYLRQLIEDEGITTLHFVPSMLQAFLDFLDQPGVAASACKLRHIVCSGEELSLALQNRCLAALPQAALHNLYGPTEAAIDVTYWECRLDERQSRVPIGFPIANVRMYILDALGQPVPVGVAGEIHIGGIGVARGYLNRPELTAERFIKDPFSNDAEARLYKTGDLGRWRADGAIEYLGRNDQQVKLRGFRIELGEIEAQIARHPNVKEVAVLAREDIPGAAGDKRLVAYVTLREGEALDIDAMKAQLKTTLPDYMVPSVFVVRDVFPLSPNGKLDRKALPVPAQGGAQTREYVAPQGEVEETLARIWQELLGIAPPARIGRHDNYFDLGGHSLLIIQMLERLRQAGLAADVRAVFEHPSVAALAAWIVGAGHGGPAPVQAAPANLIPPGCALITPAMLPLVELSPAQIERIVATVPGGAANVQDIYPLAPLQEGILFHHRLGAEAADDSDAYVLPLLLAADDEQRLDAFIDALRQVVSRHDILRSAILWDGLARPVQVVYRRVELPVEEIALDPAQDALTQMQARMASRHNRLDLRHAPLLHLQCAADPHGARRYLLLRFHHIISDHYSLEIVLREVLTILAGQAARLPEPVPYRGFVAQALAREAQGQAAEAFFRSRLADIDEPTAPFGLLDVHGDGSRIEEARLALDPQLALRLRQAARELRVGAATLFHVAFGLLLARASGPRHGDGSVVFGSVLSGRLQNTLGADQVLGMFINTLPLRLDLPGRSVRQTVEHTHRELIELLRHEQVPLALAQRVSGLPAATPLFSAMLNYRHGLPAGQPGAGGLEILASQERTNYPFTVSVDDLGEGFALVAQIDRRVQPGRVNAYLQTALQALVDALEQAPQTPILELDILPAAERLQLLEGFNAKRKVCPQHRTLAERFEFQARRCPAAVAVSCDGASLSYGELNARANQLAHHLIGLGVGPDKLVALCCERGVEMIVGLLGILKAGGAYLPIDPGYPPDRIAYTLNDAQPGIILSQQALRERLPAGAAQLIALDADWPVIAVASERDPDCETSLDNLAYIIYTSGSTGRPKGVMIEHRQVTRLFDASADAIKDFHFDEHDVWTLFHSIAFDFSVWEIFGALLHGGRLVIVPQAVARDPQAFYRMLCAEGVSILNQTPSAFRQLIAAQAEVEEAHALRCVIFGGEALEMHLLRPWIARNGVEQPRLINMYGITETTVHVTWRELGRADIEDGQGSNIGRPLPDLRIYLLDERLQPVPIGVAGEIHVGGAGLARGYLNRPELTAERFIADPHHAGAGERLYRSGDLARWKADGTLEYLGRNDHQVKIRGFRIELGEIEAQLAGLDEIAEAVVIARDDHPGGTSDKRLVAYLTAKAGNQIDPAVVRERLKAVLPDYMLPAAFVVLERLPLTANGKLDRQALPAQGIEPARAYDAPQGEIEASIAAIWQELLGIAPPARIGRHDNYFDLGGHSLTAMQLAARLSQTLGRGIPVRLIFEAPTLAELAEALIEQPAERGEAGQQFIPRLQPLPDYLPLSYAQRRLWFLSQIGAAATAYHIPAALRLSGPFEPARLQAALNALVARHRPLSATLIPVAGEPMQWPGEPVAIDLPVFPAADFSAEQLAARLTAFALEPFNLETGPLLRACVHRLAAQEHVLAVVVHHIVADGWSLQLALHELLHLYQQPAAGESTLPDLPVSFFDYAVWQRRLIDGGGLDHQRRYWLARLTGELPMLQLPTDRPRPAVQSFQGGQHRQTLPAALVEQIRQRCRQQGLTPYMLLLAIYQVLLYRLTGQTDILIGTPLAGREHPQTQSLIGFFVNTLVLRCDLADDPSVEQHFQRVRADALTAYANQDYPFDLLVDQLHSRRDLARQAVFDTSFTVETASRQPLPVLENLSIRPLAIALPRAKFDLSATISFPDESGESSLGSQADAVLSFEYSSDLFDAATIARFAGYYLNLLADALAHPARRLSELRLIDETERDMLLGPQFAGLPKQYSHAISDHLAARFSEIASRQPQACALSLAGQRLSYAELEARANRLAHELVAQGVRSGQAVALCFERGFEMITAILAVLKAGACYVPIEPGQPDERLRYLLRDSGASLILSHGRHGERLESLAAAPILSLDRAAARLADQPQSAPRVDVASTDRAYVIYTSGSTGQPKGCELTHANVLRLFDACANAGNTDGTGTAVSRFRFDADQVWTLFHSYAFDFSVWEIFGALLHGGRLVIVPQEVSRSPSDFAELLAEEKVTLLSQTPSAFLRLLELAQVEADDGDANVEADAGKAPRRREKHAWAKSLTHVVFGGEVLDYASLRPWFRHRLNPQAHLINMYGITETTVHVTWREVRQSEVEALGASSNVGRPLDDLSAYILDAHLQPQPVGVAGELYVGGAGLARGYLNRPELTAQRFIAHPYRAGERLYRSGDLARWNARGEIEYLGRLDHQVKIHGYRIELGEIEARLSAHPAIGSCIVLAVKDMRTLGDRLVAWFVASETLTAGQLRSHLGTSLPDYMIPHGFHQLAEMPLTANGKIDRSRLQADLAARPQLDVPYVMPETPMEVRLAEIWSEVLGVQRIGLADNFFDLGGDSFSAYRLMTRISDELGRDLPLESIFRQQSIAAMAQALERSAAEDEEAECSLVRIQAGEPGRIPFFCAHQAGGDVLSFRALSEALGPARPFYGVQSAGRLLGESQHHTLEEMCADYLRDIRRVQPRGPYLIGGHSMGGKVAYELARQLEAAGERVGVLAILDSDIVNKNTSMLDSLMLLSETFRLGIRREALADLEPRQMMEYLLTAGKKRFARVLEIAYDMDILPRGFRTRDAEMFLNRIATNIHVSDAYLAPPIHTPVTLFLATDHTENSYLIDVAAWRQVALGGLKVIDVPGNHLNLIQRPHVQTLGGILGTLINDFAAEFEEQP</sequence>
<evidence type="ECO:0000256" key="3">
    <source>
        <dbReference type="ARBA" id="ARBA00022450"/>
    </source>
</evidence>
<dbReference type="CDD" id="cd17646">
    <property type="entry name" value="A_NRPS_AB3403-like"/>
    <property type="match status" value="1"/>
</dbReference>
<dbReference type="PANTHER" id="PTHR45527:SF1">
    <property type="entry name" value="FATTY ACID SYNTHASE"/>
    <property type="match status" value="1"/>
</dbReference>
<dbReference type="SMART" id="SM00823">
    <property type="entry name" value="PKS_PP"/>
    <property type="match status" value="3"/>
</dbReference>
<dbReference type="InterPro" id="IPR020845">
    <property type="entry name" value="AMP-binding_CS"/>
</dbReference>
<dbReference type="SUPFAM" id="SSF52777">
    <property type="entry name" value="CoA-dependent acyltransferases"/>
    <property type="match status" value="6"/>
</dbReference>
<dbReference type="InterPro" id="IPR000873">
    <property type="entry name" value="AMP-dep_synth/lig_dom"/>
</dbReference>
<dbReference type="GO" id="GO:0031177">
    <property type="term" value="F:phosphopantetheine binding"/>
    <property type="evidence" value="ECO:0007669"/>
    <property type="project" value="InterPro"/>
</dbReference>
<dbReference type="NCBIfam" id="NF003417">
    <property type="entry name" value="PRK04813.1"/>
    <property type="match status" value="3"/>
</dbReference>
<dbReference type="FunFam" id="3.30.300.30:FF:000015">
    <property type="entry name" value="Nonribosomal peptide synthase SidD"/>
    <property type="match status" value="1"/>
</dbReference>
<dbReference type="Gene3D" id="3.30.559.10">
    <property type="entry name" value="Chloramphenicol acetyltransferase-like domain"/>
    <property type="match status" value="3"/>
</dbReference>
<dbReference type="PROSITE" id="PS00455">
    <property type="entry name" value="AMP_BINDING"/>
    <property type="match status" value="3"/>
</dbReference>
<dbReference type="InterPro" id="IPR010071">
    <property type="entry name" value="AA_adenyl_dom"/>
</dbReference>
<dbReference type="Proteomes" id="UP000242886">
    <property type="component" value="Chromosome SDENCHOL"/>
</dbReference>
<feature type="domain" description="Carrier" evidence="6">
    <location>
        <begin position="1056"/>
        <end position="1133"/>
    </location>
</feature>
<dbReference type="GO" id="GO:0043041">
    <property type="term" value="P:amino acid activation for nonribosomal peptide biosynthetic process"/>
    <property type="evidence" value="ECO:0007669"/>
    <property type="project" value="TreeGrafter"/>
</dbReference>
<evidence type="ECO:0000313" key="7">
    <source>
        <dbReference type="EMBL" id="SMB27154.1"/>
    </source>
</evidence>
<dbReference type="InterPro" id="IPR029058">
    <property type="entry name" value="AB_hydrolase_fold"/>
</dbReference>
<gene>
    <name evidence="7" type="ORF">SDENCHOL_20308</name>
</gene>
<dbReference type="InterPro" id="IPR036736">
    <property type="entry name" value="ACP-like_sf"/>
</dbReference>
<dbReference type="FunFam" id="2.30.38.10:FF:000001">
    <property type="entry name" value="Non-ribosomal peptide synthetase PvdI"/>
    <property type="match status" value="3"/>
</dbReference>
<dbReference type="FunFam" id="3.40.50.980:FF:000002">
    <property type="entry name" value="Enterobactin synthetase component F"/>
    <property type="match status" value="2"/>
</dbReference>
<dbReference type="Gene3D" id="2.30.38.10">
    <property type="entry name" value="Luciferase, Domain 3"/>
    <property type="match status" value="3"/>
</dbReference>
<evidence type="ECO:0000256" key="4">
    <source>
        <dbReference type="ARBA" id="ARBA00022553"/>
    </source>
</evidence>
<dbReference type="FunFam" id="3.30.300.30:FF:000010">
    <property type="entry name" value="Enterobactin synthetase component F"/>
    <property type="match status" value="2"/>
</dbReference>
<dbReference type="InterPro" id="IPR001031">
    <property type="entry name" value="Thioesterase"/>
</dbReference>
<reference evidence="7" key="1">
    <citation type="submission" date="2017-03" db="EMBL/GenBank/DDBJ databases">
        <authorList>
            <consortium name="AG Boll"/>
        </authorList>
    </citation>
    <scope>NUCLEOTIDE SEQUENCE [LARGE SCALE GENOMIC DNA]</scope>
    <source>
        <strain evidence="7">Chol</strain>
    </source>
</reference>
<evidence type="ECO:0000256" key="2">
    <source>
        <dbReference type="ARBA" id="ARBA00006432"/>
    </source>
</evidence>
<evidence type="ECO:0000259" key="6">
    <source>
        <dbReference type="PROSITE" id="PS50075"/>
    </source>
</evidence>
<dbReference type="InterPro" id="IPR045851">
    <property type="entry name" value="AMP-bd_C_sf"/>
</dbReference>
<dbReference type="InterPro" id="IPR023213">
    <property type="entry name" value="CAT-like_dom_sf"/>
</dbReference>
<dbReference type="RefSeq" id="WP_154716825.1">
    <property type="nucleotide sequence ID" value="NZ_LT837803.1"/>
</dbReference>
<comment type="similarity">
    <text evidence="2">Belongs to the ATP-dependent AMP-binding enzyme family.</text>
</comment>
<dbReference type="FunFam" id="3.30.559.30:FF:000001">
    <property type="entry name" value="Non-ribosomal peptide synthetase"/>
    <property type="match status" value="1"/>
</dbReference>
<feature type="domain" description="Carrier" evidence="6">
    <location>
        <begin position="3275"/>
        <end position="3350"/>
    </location>
</feature>
<dbReference type="PROSITE" id="PS50075">
    <property type="entry name" value="CARRIER"/>
    <property type="match status" value="3"/>
</dbReference>
<dbReference type="InterPro" id="IPR020802">
    <property type="entry name" value="TesA-like"/>
</dbReference>
<keyword evidence="4" id="KW-0597">Phosphoprotein</keyword>
<dbReference type="SUPFAM" id="SSF53474">
    <property type="entry name" value="alpha/beta-Hydrolases"/>
    <property type="match status" value="1"/>
</dbReference>
<accession>A0A7Z7HRY9</accession>
<dbReference type="NCBIfam" id="TIGR01733">
    <property type="entry name" value="AA-adenyl-dom"/>
    <property type="match status" value="3"/>
</dbReference>
<evidence type="ECO:0000256" key="1">
    <source>
        <dbReference type="ARBA" id="ARBA00001957"/>
    </source>
</evidence>
<keyword evidence="3" id="KW-0596">Phosphopantetheine</keyword>
<dbReference type="GO" id="GO:0005829">
    <property type="term" value="C:cytosol"/>
    <property type="evidence" value="ECO:0007669"/>
    <property type="project" value="TreeGrafter"/>
</dbReference>
<dbReference type="SMART" id="SM00824">
    <property type="entry name" value="PKS_TE"/>
    <property type="match status" value="1"/>
</dbReference>
<comment type="cofactor">
    <cofactor evidence="1">
        <name>pantetheine 4'-phosphate</name>
        <dbReference type="ChEBI" id="CHEBI:47942"/>
    </cofactor>
</comment>
<feature type="domain" description="Carrier" evidence="6">
    <location>
        <begin position="2160"/>
        <end position="2238"/>
    </location>
</feature>
<dbReference type="FunFam" id="3.40.50.12780:FF:000012">
    <property type="entry name" value="Non-ribosomal peptide synthetase"/>
    <property type="match status" value="3"/>
</dbReference>
<dbReference type="InterPro" id="IPR009081">
    <property type="entry name" value="PP-bd_ACP"/>
</dbReference>
<protein>
    <submittedName>
        <fullName evidence="7">Non-ribosomal peptide synthetase, terminal component</fullName>
    </submittedName>
</protein>
<name>A0A7Z7HRY9_9PROT</name>
<dbReference type="FunFam" id="1.10.1200.10:FF:000005">
    <property type="entry name" value="Nonribosomal peptide synthetase 1"/>
    <property type="match status" value="3"/>
</dbReference>
<dbReference type="Pfam" id="PF00550">
    <property type="entry name" value="PP-binding"/>
    <property type="match status" value="3"/>
</dbReference>
<dbReference type="Pfam" id="PF00975">
    <property type="entry name" value="Thioesterase"/>
    <property type="match status" value="1"/>
</dbReference>